<dbReference type="EMBL" id="QGKW02001940">
    <property type="protein sequence ID" value="KAF2558225.1"/>
    <property type="molecule type" value="Genomic_DNA"/>
</dbReference>
<accession>A0A8S9HIG6</accession>
<reference evidence="1" key="1">
    <citation type="submission" date="2019-12" db="EMBL/GenBank/DDBJ databases">
        <title>Genome sequencing and annotation of Brassica cretica.</title>
        <authorList>
            <person name="Studholme D.J."/>
            <person name="Sarris P.F."/>
        </authorList>
    </citation>
    <scope>NUCLEOTIDE SEQUENCE</scope>
    <source>
        <strain evidence="1">PFS-001/15</strain>
        <tissue evidence="1">Leaf</tissue>
    </source>
</reference>
<comment type="caution">
    <text evidence="1">The sequence shown here is derived from an EMBL/GenBank/DDBJ whole genome shotgun (WGS) entry which is preliminary data.</text>
</comment>
<organism evidence="1 2">
    <name type="scientific">Brassica cretica</name>
    <name type="common">Mustard</name>
    <dbReference type="NCBI Taxonomy" id="69181"/>
    <lineage>
        <taxon>Eukaryota</taxon>
        <taxon>Viridiplantae</taxon>
        <taxon>Streptophyta</taxon>
        <taxon>Embryophyta</taxon>
        <taxon>Tracheophyta</taxon>
        <taxon>Spermatophyta</taxon>
        <taxon>Magnoliopsida</taxon>
        <taxon>eudicotyledons</taxon>
        <taxon>Gunneridae</taxon>
        <taxon>Pentapetalae</taxon>
        <taxon>rosids</taxon>
        <taxon>malvids</taxon>
        <taxon>Brassicales</taxon>
        <taxon>Brassicaceae</taxon>
        <taxon>Brassiceae</taxon>
        <taxon>Brassica</taxon>
    </lineage>
</organism>
<proteinExistence type="predicted"/>
<evidence type="ECO:0000313" key="1">
    <source>
        <dbReference type="EMBL" id="KAF2558225.1"/>
    </source>
</evidence>
<evidence type="ECO:0000313" key="2">
    <source>
        <dbReference type="Proteomes" id="UP000712281"/>
    </source>
</evidence>
<gene>
    <name evidence="1" type="ORF">F2Q68_00017134</name>
</gene>
<protein>
    <submittedName>
        <fullName evidence="1">Uncharacterized protein</fullName>
    </submittedName>
</protein>
<dbReference type="Proteomes" id="UP000712281">
    <property type="component" value="Unassembled WGS sequence"/>
</dbReference>
<name>A0A8S9HIG6_BRACR</name>
<dbReference type="AlphaFoldDB" id="A0A8S9HIG6"/>
<sequence>MDTNSSSSINICERATIDTSTRASIATKPRTYNMGASLVLTRNENGYLHDPGGHLYKAAEDEIYDGKDPEIQQKMSDHLNLRLDFVYKEMTRRIEAFDTNLMTLDTQVSQTAEAMKIQEALIKEKL</sequence>